<feature type="active site" evidence="2">
    <location>
        <position position="14"/>
    </location>
</feature>
<comment type="function">
    <text evidence="2">Catalyzes the condensation of isopentenyl diphosphate (IPP) with allylic pyrophosphates generating different type of terpenoids.</text>
</comment>
<dbReference type="InterPro" id="IPR018520">
    <property type="entry name" value="UPP_synth-like_CS"/>
</dbReference>
<keyword evidence="2" id="KW-0479">Metal-binding</keyword>
<dbReference type="RefSeq" id="WP_067328108.1">
    <property type="nucleotide sequence ID" value="NZ_LNKT01000001.1"/>
</dbReference>
<feature type="binding site" evidence="2">
    <location>
        <position position="19"/>
    </location>
    <ligand>
        <name>substrate</name>
    </ligand>
</feature>
<dbReference type="Pfam" id="PF01255">
    <property type="entry name" value="Prenyltransf"/>
    <property type="match status" value="1"/>
</dbReference>
<feature type="binding site" evidence="2">
    <location>
        <position position="31"/>
    </location>
    <ligand>
        <name>substrate</name>
    </ligand>
</feature>
<sequence>MTKHPLKNLAIIMDGNGRWANQRGLNRTKGHEKGAEIIRDVTVYCAKHPSIETVTFYAFSTENWKRPKLEVEFLMKLLDRYLQKELETYQKNNVRFMAIGNIEAFSQKLQQRIRMTEEATKNNTDLIHILALNYGGRAEITAAVNRLIAEGKTKVTEADISAALQTPYSDIDLLIRTSGEERVSNYLLWQISYAEFYFTETLWPDFTTQELDEIITDFEQRTRRFGGLS</sequence>
<dbReference type="GO" id="GO:0008834">
    <property type="term" value="F:ditrans,polycis-undecaprenyl-diphosphate synthase [(2E,6E)-farnesyl-diphosphate specific] activity"/>
    <property type="evidence" value="ECO:0007669"/>
    <property type="project" value="TreeGrafter"/>
</dbReference>
<dbReference type="InterPro" id="IPR001441">
    <property type="entry name" value="UPP_synth-like"/>
</dbReference>
<dbReference type="EC" id="2.5.1.-" evidence="2"/>
<evidence type="ECO:0000256" key="2">
    <source>
        <dbReference type="HAMAP-Rule" id="MF_01139"/>
    </source>
</evidence>
<feature type="binding site" evidence="2">
    <location>
        <position position="176"/>
    </location>
    <ligand>
        <name>substrate</name>
    </ligand>
</feature>
<dbReference type="SUPFAM" id="SSF64005">
    <property type="entry name" value="Undecaprenyl diphosphate synthase"/>
    <property type="match status" value="1"/>
</dbReference>
<dbReference type="AlphaFoldDB" id="A0A151CIH2"/>
<reference evidence="3 4" key="1">
    <citation type="submission" date="2015-11" db="EMBL/GenBank/DDBJ databases">
        <title>Draft genome of Sulfurovum riftiae 1812E, a member of the Epsilonproteobacteria isolated from the tube of the deep-sea hydrothermal vent tubewom Riftia pachyptila.</title>
        <authorList>
            <person name="Vetriani C."/>
            <person name="Giovannelli D."/>
        </authorList>
    </citation>
    <scope>NUCLEOTIDE SEQUENCE [LARGE SCALE GENOMIC DNA]</scope>
    <source>
        <strain evidence="3 4">1812E</strain>
    </source>
</reference>
<dbReference type="PANTHER" id="PTHR10291">
    <property type="entry name" value="DEHYDRODOLICHYL DIPHOSPHATE SYNTHASE FAMILY MEMBER"/>
    <property type="match status" value="1"/>
</dbReference>
<feature type="binding site" evidence="2">
    <location>
        <begin position="182"/>
        <end position="184"/>
    </location>
    <ligand>
        <name>substrate</name>
    </ligand>
</feature>
<dbReference type="HAMAP" id="MF_01139">
    <property type="entry name" value="ISPT"/>
    <property type="match status" value="1"/>
</dbReference>
<dbReference type="CDD" id="cd00475">
    <property type="entry name" value="Cis_IPPS"/>
    <property type="match status" value="1"/>
</dbReference>
<accession>A0A151CIH2</accession>
<feature type="binding site" evidence="2">
    <location>
        <begin position="15"/>
        <end position="18"/>
    </location>
    <ligand>
        <name>substrate</name>
    </ligand>
</feature>
<proteinExistence type="inferred from homology"/>
<dbReference type="STRING" id="1630136.AS592_09440"/>
<organism evidence="3 4">
    <name type="scientific">Sulfurovum riftiae</name>
    <dbReference type="NCBI Taxonomy" id="1630136"/>
    <lineage>
        <taxon>Bacteria</taxon>
        <taxon>Pseudomonadati</taxon>
        <taxon>Campylobacterota</taxon>
        <taxon>Epsilonproteobacteria</taxon>
        <taxon>Campylobacterales</taxon>
        <taxon>Sulfurovaceae</taxon>
        <taxon>Sulfurovum</taxon>
    </lineage>
</organism>
<evidence type="ECO:0000313" key="3">
    <source>
        <dbReference type="EMBL" id="KYJ87338.1"/>
    </source>
</evidence>
<feature type="active site" description="Proton acceptor" evidence="2">
    <location>
        <position position="63"/>
    </location>
</feature>
<dbReference type="OrthoDB" id="4191603at2"/>
<feature type="binding site" evidence="2">
    <location>
        <position position="195"/>
    </location>
    <ligand>
        <name>Mg(2+)</name>
        <dbReference type="ChEBI" id="CHEBI:18420"/>
    </ligand>
</feature>
<dbReference type="PROSITE" id="PS01066">
    <property type="entry name" value="UPP_SYNTHASE"/>
    <property type="match status" value="1"/>
</dbReference>
<evidence type="ECO:0000256" key="1">
    <source>
        <dbReference type="ARBA" id="ARBA00022679"/>
    </source>
</evidence>
<dbReference type="InterPro" id="IPR036424">
    <property type="entry name" value="UPP_synth-like_sf"/>
</dbReference>
<dbReference type="FunFam" id="3.40.1180.10:FF:000001">
    <property type="entry name" value="(2E,6E)-farnesyl-diphosphate-specific ditrans,polycis-undecaprenyl-diphosphate synthase"/>
    <property type="match status" value="1"/>
</dbReference>
<dbReference type="GO" id="GO:0016094">
    <property type="term" value="P:polyprenol biosynthetic process"/>
    <property type="evidence" value="ECO:0007669"/>
    <property type="project" value="TreeGrafter"/>
</dbReference>
<feature type="binding site" evidence="2">
    <location>
        <position position="66"/>
    </location>
    <ligand>
        <name>substrate</name>
    </ligand>
</feature>
<comment type="cofactor">
    <cofactor evidence="2">
        <name>Mg(2+)</name>
        <dbReference type="ChEBI" id="CHEBI:18420"/>
    </cofactor>
    <text evidence="2">Binds 2 magnesium ions per subunit.</text>
</comment>
<evidence type="ECO:0000313" key="4">
    <source>
        <dbReference type="Proteomes" id="UP000075359"/>
    </source>
</evidence>
<feature type="binding site" evidence="2">
    <location>
        <position position="14"/>
    </location>
    <ligand>
        <name>Mg(2+)</name>
        <dbReference type="ChEBI" id="CHEBI:18420"/>
    </ligand>
</feature>
<dbReference type="Gene3D" id="3.40.1180.10">
    <property type="entry name" value="Decaprenyl diphosphate synthase-like"/>
    <property type="match status" value="1"/>
</dbReference>
<gene>
    <name evidence="3" type="ORF">AS592_09440</name>
</gene>
<dbReference type="NCBIfam" id="TIGR00055">
    <property type="entry name" value="uppS"/>
    <property type="match status" value="1"/>
</dbReference>
<keyword evidence="2" id="KW-0460">Magnesium</keyword>
<dbReference type="GO" id="GO:0000287">
    <property type="term" value="F:magnesium ion binding"/>
    <property type="evidence" value="ECO:0007669"/>
    <property type="project" value="UniProtKB-UniRule"/>
</dbReference>
<dbReference type="Proteomes" id="UP000075359">
    <property type="component" value="Unassembled WGS sequence"/>
</dbReference>
<dbReference type="EMBL" id="LNKT01000001">
    <property type="protein sequence ID" value="KYJ87338.1"/>
    <property type="molecule type" value="Genomic_DNA"/>
</dbReference>
<keyword evidence="4" id="KW-1185">Reference proteome</keyword>
<feature type="binding site" evidence="2">
    <location>
        <position position="64"/>
    </location>
    <ligand>
        <name>substrate</name>
    </ligand>
</feature>
<dbReference type="PANTHER" id="PTHR10291:SF0">
    <property type="entry name" value="DEHYDRODOLICHYL DIPHOSPHATE SYNTHASE 2"/>
    <property type="match status" value="1"/>
</dbReference>
<feature type="binding site" evidence="2">
    <location>
        <begin position="60"/>
        <end position="62"/>
    </location>
    <ligand>
        <name>substrate</name>
    </ligand>
</feature>
<protein>
    <recommendedName>
        <fullName evidence="2">Isoprenyl transferase</fullName>
        <ecNumber evidence="2">2.5.1.-</ecNumber>
    </recommendedName>
</protein>
<comment type="caution">
    <text evidence="3">The sequence shown here is derived from an EMBL/GenBank/DDBJ whole genome shotgun (WGS) entry which is preliminary data.</text>
</comment>
<keyword evidence="1 2" id="KW-0808">Transferase</keyword>
<comment type="similarity">
    <text evidence="2">Belongs to the UPP synthase family.</text>
</comment>
<feature type="binding site" evidence="2">
    <location>
        <position position="27"/>
    </location>
    <ligand>
        <name>substrate</name>
    </ligand>
</feature>
<dbReference type="GO" id="GO:0005829">
    <property type="term" value="C:cytosol"/>
    <property type="evidence" value="ECO:0007669"/>
    <property type="project" value="TreeGrafter"/>
</dbReference>
<comment type="subunit">
    <text evidence="2">Homodimer.</text>
</comment>
<name>A0A151CIH2_9BACT</name>